<evidence type="ECO:0000313" key="4">
    <source>
        <dbReference type="Proteomes" id="UP000813461"/>
    </source>
</evidence>
<feature type="compositionally biased region" description="Polar residues" evidence="2">
    <location>
        <begin position="198"/>
        <end position="214"/>
    </location>
</feature>
<name>A0A8K0R6B5_9PLEO</name>
<dbReference type="Proteomes" id="UP000813461">
    <property type="component" value="Unassembled WGS sequence"/>
</dbReference>
<dbReference type="EMBL" id="JAGMVJ010000009">
    <property type="protein sequence ID" value="KAH7087471.1"/>
    <property type="molecule type" value="Genomic_DNA"/>
</dbReference>
<organism evidence="3 4">
    <name type="scientific">Paraphoma chrysanthemicola</name>
    <dbReference type="NCBI Taxonomy" id="798071"/>
    <lineage>
        <taxon>Eukaryota</taxon>
        <taxon>Fungi</taxon>
        <taxon>Dikarya</taxon>
        <taxon>Ascomycota</taxon>
        <taxon>Pezizomycotina</taxon>
        <taxon>Dothideomycetes</taxon>
        <taxon>Pleosporomycetidae</taxon>
        <taxon>Pleosporales</taxon>
        <taxon>Pleosporineae</taxon>
        <taxon>Phaeosphaeriaceae</taxon>
        <taxon>Paraphoma</taxon>
    </lineage>
</organism>
<keyword evidence="1" id="KW-0175">Coiled coil</keyword>
<dbReference type="AlphaFoldDB" id="A0A8K0R6B5"/>
<evidence type="ECO:0000256" key="1">
    <source>
        <dbReference type="SAM" id="Coils"/>
    </source>
</evidence>
<gene>
    <name evidence="3" type="ORF">FB567DRAFT_628429</name>
</gene>
<evidence type="ECO:0000313" key="3">
    <source>
        <dbReference type="EMBL" id="KAH7087471.1"/>
    </source>
</evidence>
<feature type="compositionally biased region" description="Low complexity" evidence="2">
    <location>
        <begin position="1"/>
        <end position="10"/>
    </location>
</feature>
<feature type="region of interest" description="Disordered" evidence="2">
    <location>
        <begin position="185"/>
        <end position="264"/>
    </location>
</feature>
<reference evidence="3" key="1">
    <citation type="journal article" date="2021" name="Nat. Commun.">
        <title>Genetic determinants of endophytism in the Arabidopsis root mycobiome.</title>
        <authorList>
            <person name="Mesny F."/>
            <person name="Miyauchi S."/>
            <person name="Thiergart T."/>
            <person name="Pickel B."/>
            <person name="Atanasova L."/>
            <person name="Karlsson M."/>
            <person name="Huettel B."/>
            <person name="Barry K.W."/>
            <person name="Haridas S."/>
            <person name="Chen C."/>
            <person name="Bauer D."/>
            <person name="Andreopoulos W."/>
            <person name="Pangilinan J."/>
            <person name="LaButti K."/>
            <person name="Riley R."/>
            <person name="Lipzen A."/>
            <person name="Clum A."/>
            <person name="Drula E."/>
            <person name="Henrissat B."/>
            <person name="Kohler A."/>
            <person name="Grigoriev I.V."/>
            <person name="Martin F.M."/>
            <person name="Hacquard S."/>
        </authorList>
    </citation>
    <scope>NUCLEOTIDE SEQUENCE</scope>
    <source>
        <strain evidence="3">MPI-SDFR-AT-0120</strain>
    </source>
</reference>
<feature type="coiled-coil region" evidence="1">
    <location>
        <begin position="273"/>
        <end position="328"/>
    </location>
</feature>
<accession>A0A8K0R6B5</accession>
<dbReference type="OrthoDB" id="3681964at2759"/>
<feature type="compositionally biased region" description="Polar residues" evidence="2">
    <location>
        <begin position="234"/>
        <end position="253"/>
    </location>
</feature>
<proteinExistence type="predicted"/>
<sequence length="360" mass="40391">MSTPQPQTPTGDGPASPENRSLINLRRDLDDEADLLKYIPYQRATFQRQDELPGAFPDRLLYGDMMEEKDQLWIYFTLLGGGQTYNKQTGSNRMLSFFTLHAAKNGGAPLRPSRVQDAAIASAPFKMARDGFQIISIAKYFFIKRGVDDKLKVPLSSNTFREDLLRACKAYKAAFDRQELTRQLVPKHPTAKIDGHSAASSRDVSRAPSHTSPEPQAAPAQHRETPAVARDPTTIRSPSHASRYSSTPPSVGQRSPPLVRLSSQDRTTMVKKYITFQAEEEELDRQIDEAENERSEIAAQLVGIKSRLDEVNEKKSTLLVEKERVKAKKKGIQSLLNADEMLEFGFEAGRTMEAKRQKRA</sequence>
<keyword evidence="4" id="KW-1185">Reference proteome</keyword>
<comment type="caution">
    <text evidence="3">The sequence shown here is derived from an EMBL/GenBank/DDBJ whole genome shotgun (WGS) entry which is preliminary data.</text>
</comment>
<feature type="region of interest" description="Disordered" evidence="2">
    <location>
        <begin position="1"/>
        <end position="20"/>
    </location>
</feature>
<evidence type="ECO:0000256" key="2">
    <source>
        <dbReference type="SAM" id="MobiDB-lite"/>
    </source>
</evidence>
<protein>
    <submittedName>
        <fullName evidence="3">Uncharacterized protein</fullName>
    </submittedName>
</protein>